<dbReference type="InterPro" id="IPR001498">
    <property type="entry name" value="Impact_N"/>
</dbReference>
<dbReference type="Proteomes" id="UP000754226">
    <property type="component" value="Unassembled WGS sequence"/>
</dbReference>
<sequence length="212" mass="23635">MYVITRNVQTELVVQKSRFLTSLYRVSTEQEAQVQIKALKKEYWDASHNCSAYIVGINPRAERSSDDGEPAGTAGAPMLEVLRQKELYNVVVVVTRYFGGIKLGAGGLTRTYAKAVSEAIKASGLSRMIPMGDYAFTWPIDDVGRVLNHLYGKPLFSVKDVQYDDQATIILTCKRADQADVTHFLTESLRSPVSLEELRLFEAEEPLEASHS</sequence>
<dbReference type="PANTHER" id="PTHR16301">
    <property type="entry name" value="IMPACT-RELATED"/>
    <property type="match status" value="1"/>
</dbReference>
<evidence type="ECO:0000259" key="2">
    <source>
        <dbReference type="Pfam" id="PF01205"/>
    </source>
</evidence>
<gene>
    <name evidence="3" type="ORF">KHX13_01780</name>
</gene>
<dbReference type="EMBL" id="JAGZCZ010000002">
    <property type="protein sequence ID" value="MBS5519061.1"/>
    <property type="molecule type" value="Genomic_DNA"/>
</dbReference>
<dbReference type="InterPro" id="IPR020568">
    <property type="entry name" value="Ribosomal_Su5_D2-typ_SF"/>
</dbReference>
<dbReference type="InterPro" id="IPR023582">
    <property type="entry name" value="Impact"/>
</dbReference>
<comment type="caution">
    <text evidence="3">The sequence shown here is derived from an EMBL/GenBank/DDBJ whole genome shotgun (WGS) entry which is preliminary data.</text>
</comment>
<reference evidence="3" key="1">
    <citation type="submission" date="2021-02" db="EMBL/GenBank/DDBJ databases">
        <title>Infant gut strain persistence is associated with maternal origin, phylogeny, and functional potential including surface adhesion and iron acquisition.</title>
        <authorList>
            <person name="Lou Y.C."/>
        </authorList>
    </citation>
    <scope>NUCLEOTIDE SEQUENCE</scope>
    <source>
        <strain evidence="3">L3_106_000M1_dasL3_106_000M1_concoct_15</strain>
    </source>
</reference>
<name>A0A943EF98_9FIRM</name>
<accession>A0A943EF98</accession>
<comment type="similarity">
    <text evidence="1">Belongs to the IMPACT family.</text>
</comment>
<evidence type="ECO:0000313" key="4">
    <source>
        <dbReference type="Proteomes" id="UP000754226"/>
    </source>
</evidence>
<feature type="domain" description="Impact N-terminal" evidence="2">
    <location>
        <begin position="15"/>
        <end position="120"/>
    </location>
</feature>
<dbReference type="PANTHER" id="PTHR16301:SF20">
    <property type="entry name" value="IMPACT FAMILY MEMBER YIGZ"/>
    <property type="match status" value="1"/>
</dbReference>
<dbReference type="GO" id="GO:0006446">
    <property type="term" value="P:regulation of translational initiation"/>
    <property type="evidence" value="ECO:0007669"/>
    <property type="project" value="TreeGrafter"/>
</dbReference>
<dbReference type="AlphaFoldDB" id="A0A943EF98"/>
<dbReference type="PROSITE" id="PS00910">
    <property type="entry name" value="UPF0029"/>
    <property type="match status" value="1"/>
</dbReference>
<dbReference type="InterPro" id="IPR020569">
    <property type="entry name" value="UPF0029_Impact_CS"/>
</dbReference>
<dbReference type="SUPFAM" id="SSF54211">
    <property type="entry name" value="Ribosomal protein S5 domain 2-like"/>
    <property type="match status" value="1"/>
</dbReference>
<proteinExistence type="inferred from homology"/>
<dbReference type="InterPro" id="IPR036956">
    <property type="entry name" value="Impact_N_sf"/>
</dbReference>
<dbReference type="GO" id="GO:0005737">
    <property type="term" value="C:cytoplasm"/>
    <property type="evidence" value="ECO:0007669"/>
    <property type="project" value="TreeGrafter"/>
</dbReference>
<protein>
    <submittedName>
        <fullName evidence="3">YigZ family protein</fullName>
    </submittedName>
</protein>
<evidence type="ECO:0000256" key="1">
    <source>
        <dbReference type="ARBA" id="ARBA00007665"/>
    </source>
</evidence>
<evidence type="ECO:0000313" key="3">
    <source>
        <dbReference type="EMBL" id="MBS5519061.1"/>
    </source>
</evidence>
<dbReference type="Pfam" id="PF01205">
    <property type="entry name" value="Impact_N"/>
    <property type="match status" value="1"/>
</dbReference>
<dbReference type="Gene3D" id="3.30.230.30">
    <property type="entry name" value="Impact, N-terminal domain"/>
    <property type="match status" value="1"/>
</dbReference>
<organism evidence="3 4">
    <name type="scientific">Acidaminococcus intestini</name>
    <dbReference type="NCBI Taxonomy" id="187327"/>
    <lineage>
        <taxon>Bacteria</taxon>
        <taxon>Bacillati</taxon>
        <taxon>Bacillota</taxon>
        <taxon>Negativicutes</taxon>
        <taxon>Acidaminococcales</taxon>
        <taxon>Acidaminococcaceae</taxon>
        <taxon>Acidaminococcus</taxon>
    </lineage>
</organism>